<keyword evidence="6 7" id="KW-0862">Zinc</keyword>
<keyword evidence="4 7" id="KW-0479">Metal-binding</keyword>
<dbReference type="SUPFAM" id="SSF56281">
    <property type="entry name" value="Metallo-hydrolase/oxidoreductase"/>
    <property type="match status" value="1"/>
</dbReference>
<dbReference type="InterPro" id="IPR050110">
    <property type="entry name" value="Glyoxalase_II_hydrolase"/>
</dbReference>
<dbReference type="Gene3D" id="3.60.15.10">
    <property type="entry name" value="Ribonuclease Z/Hydroxyacylglutathione hydrolase-like"/>
    <property type="match status" value="1"/>
</dbReference>
<dbReference type="Pfam" id="PF00753">
    <property type="entry name" value="Lactamase_B"/>
    <property type="match status" value="1"/>
</dbReference>
<dbReference type="InterPro" id="IPR001279">
    <property type="entry name" value="Metallo-B-lactamas"/>
</dbReference>
<dbReference type="PIRSF" id="PIRSF005457">
    <property type="entry name" value="Glx"/>
    <property type="match status" value="1"/>
</dbReference>
<keyword evidence="5 7" id="KW-0378">Hydrolase</keyword>
<sequence length="256" mass="27473">MTLELLTIPCLADNYAYLWHDTATDTTVAVDVPEAAPLMRVLAERDWQLHHILLTHHHNDHIAGAEALAQATGAKVAGAAADAHRLPPLDHPLRPGEVLPVGVEDVQVLGADGHTLGHIAYYLPDAGLLFSGDSLMSWGCGRLFEGSPAQMHETLARLAALPPETLVCSGHEYTLANGRFALSLEPDHPALLARLAAAEAARREDRPTLPVTLATELATNPFLRSAEPGLRAALGLGEDAQPLEVFTAARTRKDRF</sequence>
<dbReference type="InterPro" id="IPR032282">
    <property type="entry name" value="HAGH_C"/>
</dbReference>
<dbReference type="AlphaFoldDB" id="A0A285S7M4"/>
<dbReference type="HAMAP" id="MF_01374">
    <property type="entry name" value="Glyoxalase_2"/>
    <property type="match status" value="1"/>
</dbReference>
<evidence type="ECO:0000256" key="2">
    <source>
        <dbReference type="ARBA" id="ARBA00004963"/>
    </source>
</evidence>
<comment type="pathway">
    <text evidence="2 7">Secondary metabolite metabolism; methylglyoxal degradation; (R)-lactate from methylglyoxal: step 2/2.</text>
</comment>
<comment type="similarity">
    <text evidence="3 7">Belongs to the metallo-beta-lactamase superfamily. Glyoxalase II family.</text>
</comment>
<dbReference type="OrthoDB" id="9802248at2"/>
<proteinExistence type="inferred from homology"/>
<dbReference type="EC" id="3.1.2.6" evidence="7"/>
<feature type="domain" description="Metallo-beta-lactamase" evidence="8">
    <location>
        <begin position="13"/>
        <end position="171"/>
    </location>
</feature>
<evidence type="ECO:0000256" key="5">
    <source>
        <dbReference type="ARBA" id="ARBA00022801"/>
    </source>
</evidence>
<feature type="binding site" evidence="7">
    <location>
        <position position="56"/>
    </location>
    <ligand>
        <name>Zn(2+)</name>
        <dbReference type="ChEBI" id="CHEBI:29105"/>
        <label>1</label>
    </ligand>
</feature>
<evidence type="ECO:0000256" key="1">
    <source>
        <dbReference type="ARBA" id="ARBA00001623"/>
    </source>
</evidence>
<dbReference type="RefSeq" id="WP_097069461.1">
    <property type="nucleotide sequence ID" value="NZ_OBMT01000003.1"/>
</dbReference>
<comment type="subunit">
    <text evidence="7">Monomer.</text>
</comment>
<dbReference type="InterPro" id="IPR036866">
    <property type="entry name" value="RibonucZ/Hydroxyglut_hydro"/>
</dbReference>
<accession>A0A285S7M4</accession>
<reference evidence="10" key="1">
    <citation type="submission" date="2017-08" db="EMBL/GenBank/DDBJ databases">
        <authorList>
            <person name="Varghese N."/>
            <person name="Submissions S."/>
        </authorList>
    </citation>
    <scope>NUCLEOTIDE SEQUENCE [LARGE SCALE GENOMIC DNA]</scope>
    <source>
        <strain evidence="10">JA276</strain>
    </source>
</reference>
<feature type="binding site" evidence="7">
    <location>
        <position position="133"/>
    </location>
    <ligand>
        <name>Zn(2+)</name>
        <dbReference type="ChEBI" id="CHEBI:29105"/>
        <label>1</label>
    </ligand>
</feature>
<evidence type="ECO:0000256" key="4">
    <source>
        <dbReference type="ARBA" id="ARBA00022723"/>
    </source>
</evidence>
<dbReference type="SMART" id="SM00849">
    <property type="entry name" value="Lactamase_B"/>
    <property type="match status" value="1"/>
</dbReference>
<evidence type="ECO:0000313" key="10">
    <source>
        <dbReference type="Proteomes" id="UP000219111"/>
    </source>
</evidence>
<keyword evidence="10" id="KW-1185">Reference proteome</keyword>
<dbReference type="InterPro" id="IPR017782">
    <property type="entry name" value="Hydroxyacylglutathione_Hdrlase"/>
</dbReference>
<dbReference type="NCBIfam" id="TIGR03413">
    <property type="entry name" value="GSH_gloB"/>
    <property type="match status" value="1"/>
</dbReference>
<dbReference type="EMBL" id="OBMT01000003">
    <property type="protein sequence ID" value="SOC02932.1"/>
    <property type="molecule type" value="Genomic_DNA"/>
</dbReference>
<dbReference type="UniPathway" id="UPA00619">
    <property type="reaction ID" value="UER00676"/>
</dbReference>
<evidence type="ECO:0000259" key="8">
    <source>
        <dbReference type="SMART" id="SM00849"/>
    </source>
</evidence>
<feature type="binding site" evidence="7">
    <location>
        <position position="114"/>
    </location>
    <ligand>
        <name>Zn(2+)</name>
        <dbReference type="ChEBI" id="CHEBI:29105"/>
        <label>1</label>
    </ligand>
</feature>
<gene>
    <name evidence="7" type="primary">gloB</name>
    <name evidence="9" type="ORF">SAMN05877831_103258</name>
</gene>
<protein>
    <recommendedName>
        <fullName evidence="7">Hydroxyacylglutathione hydrolase</fullName>
        <ecNumber evidence="7">3.1.2.6</ecNumber>
    </recommendedName>
    <alternativeName>
        <fullName evidence="7">Glyoxalase II</fullName>
        <shortName evidence="7">Glx II</shortName>
    </alternativeName>
</protein>
<feature type="binding site" evidence="7">
    <location>
        <position position="60"/>
    </location>
    <ligand>
        <name>Zn(2+)</name>
        <dbReference type="ChEBI" id="CHEBI:29105"/>
        <label>2</label>
    </ligand>
</feature>
<dbReference type="GO" id="GO:0004416">
    <property type="term" value="F:hydroxyacylglutathione hydrolase activity"/>
    <property type="evidence" value="ECO:0007669"/>
    <property type="project" value="UniProtKB-UniRule"/>
</dbReference>
<dbReference type="GO" id="GO:0019243">
    <property type="term" value="P:methylglyoxal catabolic process to D-lactate via S-lactoyl-glutathione"/>
    <property type="evidence" value="ECO:0007669"/>
    <property type="project" value="UniProtKB-UniRule"/>
</dbReference>
<dbReference type="PANTHER" id="PTHR43705">
    <property type="entry name" value="HYDROXYACYLGLUTATHIONE HYDROLASE"/>
    <property type="match status" value="1"/>
</dbReference>
<organism evidence="9 10">
    <name type="scientific">Rhodobacter maris</name>
    <dbReference type="NCBI Taxonomy" id="446682"/>
    <lineage>
        <taxon>Bacteria</taxon>
        <taxon>Pseudomonadati</taxon>
        <taxon>Pseudomonadota</taxon>
        <taxon>Alphaproteobacteria</taxon>
        <taxon>Rhodobacterales</taxon>
        <taxon>Rhodobacter group</taxon>
        <taxon>Rhodobacter</taxon>
    </lineage>
</organism>
<evidence type="ECO:0000256" key="6">
    <source>
        <dbReference type="ARBA" id="ARBA00022833"/>
    </source>
</evidence>
<dbReference type="InterPro" id="IPR035680">
    <property type="entry name" value="Clx_II_MBL"/>
</dbReference>
<dbReference type="Pfam" id="PF16123">
    <property type="entry name" value="HAGH_C"/>
    <property type="match status" value="1"/>
</dbReference>
<name>A0A285S7M4_9RHOB</name>
<feature type="binding site" evidence="7">
    <location>
        <position position="171"/>
    </location>
    <ligand>
        <name>Zn(2+)</name>
        <dbReference type="ChEBI" id="CHEBI:29105"/>
        <label>2</label>
    </ligand>
</feature>
<dbReference type="Proteomes" id="UP000219111">
    <property type="component" value="Unassembled WGS sequence"/>
</dbReference>
<dbReference type="PANTHER" id="PTHR43705:SF1">
    <property type="entry name" value="HYDROXYACYLGLUTATHIONE HYDROLASE GLOB"/>
    <property type="match status" value="1"/>
</dbReference>
<evidence type="ECO:0000256" key="3">
    <source>
        <dbReference type="ARBA" id="ARBA00006759"/>
    </source>
</evidence>
<evidence type="ECO:0000313" key="9">
    <source>
        <dbReference type="EMBL" id="SOC02932.1"/>
    </source>
</evidence>
<evidence type="ECO:0000256" key="7">
    <source>
        <dbReference type="HAMAP-Rule" id="MF_01374"/>
    </source>
</evidence>
<comment type="catalytic activity">
    <reaction evidence="1 7">
        <text>an S-(2-hydroxyacyl)glutathione + H2O = a 2-hydroxy carboxylate + glutathione + H(+)</text>
        <dbReference type="Rhea" id="RHEA:21864"/>
        <dbReference type="ChEBI" id="CHEBI:15377"/>
        <dbReference type="ChEBI" id="CHEBI:15378"/>
        <dbReference type="ChEBI" id="CHEBI:57925"/>
        <dbReference type="ChEBI" id="CHEBI:58896"/>
        <dbReference type="ChEBI" id="CHEBI:71261"/>
        <dbReference type="EC" id="3.1.2.6"/>
    </reaction>
</comment>
<comment type="cofactor">
    <cofactor evidence="7">
        <name>Zn(2+)</name>
        <dbReference type="ChEBI" id="CHEBI:29105"/>
    </cofactor>
    <text evidence="7">Binds 2 Zn(2+) ions per subunit.</text>
</comment>
<feature type="binding site" evidence="7">
    <location>
        <position position="133"/>
    </location>
    <ligand>
        <name>Zn(2+)</name>
        <dbReference type="ChEBI" id="CHEBI:29105"/>
        <label>2</label>
    </ligand>
</feature>
<dbReference type="CDD" id="cd07723">
    <property type="entry name" value="hydroxyacylglutathione_hydrolase_MBL-fold"/>
    <property type="match status" value="1"/>
</dbReference>
<dbReference type="GO" id="GO:0046872">
    <property type="term" value="F:metal ion binding"/>
    <property type="evidence" value="ECO:0007669"/>
    <property type="project" value="UniProtKB-KW"/>
</dbReference>
<feature type="binding site" evidence="7">
    <location>
        <position position="58"/>
    </location>
    <ligand>
        <name>Zn(2+)</name>
        <dbReference type="ChEBI" id="CHEBI:29105"/>
        <label>1</label>
    </ligand>
</feature>
<feature type="binding site" evidence="7">
    <location>
        <position position="61"/>
    </location>
    <ligand>
        <name>Zn(2+)</name>
        <dbReference type="ChEBI" id="CHEBI:29105"/>
        <label>2</label>
    </ligand>
</feature>
<comment type="function">
    <text evidence="7">Thiolesterase that catalyzes the hydrolysis of S-D-lactoyl-glutathione to form glutathione and D-lactic acid.</text>
</comment>